<feature type="domain" description="FMN hydroxy acid dehydrogenase" evidence="8">
    <location>
        <begin position="1"/>
        <end position="382"/>
    </location>
</feature>
<feature type="binding site" evidence="7">
    <location>
        <position position="129"/>
    </location>
    <ligand>
        <name>FMN</name>
        <dbReference type="ChEBI" id="CHEBI:58210"/>
    </ligand>
</feature>
<evidence type="ECO:0000256" key="3">
    <source>
        <dbReference type="ARBA" id="ARBA00022643"/>
    </source>
</evidence>
<feature type="binding site" evidence="7">
    <location>
        <position position="253"/>
    </location>
    <ligand>
        <name>FMN</name>
        <dbReference type="ChEBI" id="CHEBI:58210"/>
    </ligand>
</feature>
<dbReference type="Gene3D" id="3.20.20.70">
    <property type="entry name" value="Aldolase class I"/>
    <property type="match status" value="1"/>
</dbReference>
<gene>
    <name evidence="9" type="ORF">AVDCRST_MAG15-3260</name>
</gene>
<comment type="cofactor">
    <cofactor evidence="1">
        <name>FMN</name>
        <dbReference type="ChEBI" id="CHEBI:58210"/>
    </cofactor>
</comment>
<feature type="binding site" evidence="7">
    <location>
        <begin position="308"/>
        <end position="312"/>
    </location>
    <ligand>
        <name>FMN</name>
        <dbReference type="ChEBI" id="CHEBI:58210"/>
    </ligand>
</feature>
<dbReference type="GO" id="GO:0005886">
    <property type="term" value="C:plasma membrane"/>
    <property type="evidence" value="ECO:0007669"/>
    <property type="project" value="TreeGrafter"/>
</dbReference>
<feature type="binding site" evidence="7">
    <location>
        <position position="275"/>
    </location>
    <ligand>
        <name>FMN</name>
        <dbReference type="ChEBI" id="CHEBI:58210"/>
    </ligand>
</feature>
<proteinExistence type="inferred from homology"/>
<dbReference type="PROSITE" id="PS51349">
    <property type="entry name" value="FMN_HYDROXY_ACID_DH_2"/>
    <property type="match status" value="1"/>
</dbReference>
<dbReference type="GO" id="GO:0009060">
    <property type="term" value="P:aerobic respiration"/>
    <property type="evidence" value="ECO:0007669"/>
    <property type="project" value="TreeGrafter"/>
</dbReference>
<feature type="binding site" evidence="7">
    <location>
        <position position="166"/>
    </location>
    <ligand>
        <name>glyoxylate</name>
        <dbReference type="ChEBI" id="CHEBI:36655"/>
    </ligand>
</feature>
<dbReference type="NCBIfam" id="NF008398">
    <property type="entry name" value="PRK11197.1"/>
    <property type="match status" value="1"/>
</dbReference>
<evidence type="ECO:0000256" key="1">
    <source>
        <dbReference type="ARBA" id="ARBA00001917"/>
    </source>
</evidence>
<feature type="binding site" evidence="7">
    <location>
        <position position="280"/>
    </location>
    <ligand>
        <name>glyoxylate</name>
        <dbReference type="ChEBI" id="CHEBI:36655"/>
    </ligand>
</feature>
<evidence type="ECO:0000256" key="5">
    <source>
        <dbReference type="ARBA" id="ARBA00024042"/>
    </source>
</evidence>
<dbReference type="InterPro" id="IPR000262">
    <property type="entry name" value="FMN-dep_DH"/>
</dbReference>
<feature type="binding site" evidence="7">
    <location>
        <position position="107"/>
    </location>
    <ligand>
        <name>FMN</name>
        <dbReference type="ChEBI" id="CHEBI:58210"/>
    </ligand>
</feature>
<dbReference type="GO" id="GO:0010181">
    <property type="term" value="F:FMN binding"/>
    <property type="evidence" value="ECO:0007669"/>
    <property type="project" value="InterPro"/>
</dbReference>
<name>A0A6J4Q7B2_9RHOB</name>
<dbReference type="InterPro" id="IPR008259">
    <property type="entry name" value="FMN_hydac_DH_AS"/>
</dbReference>
<feature type="binding site" evidence="7">
    <location>
        <position position="131"/>
    </location>
    <ligand>
        <name>glyoxylate</name>
        <dbReference type="ChEBI" id="CHEBI:36655"/>
    </ligand>
</feature>
<sequence length="391" mass="43124">MPVITNVDDLKRLHRRRTPKMFFDYCESGSWTEQTFRENTSDFAKLRFRQRVALDMSGRTLVSTMLGQPVAMPVALAPVGSLGMQSADGEIKAARAAAKFGVPFTLSTMSVCSIEDVATHVPDQAFWFQLYVQKDKSFTDSLIDRAKSAGCSALVVTLDLQIVGQRHKDLKNGVATPPKLTIRNVWDFATKWSWTFGMAGTKRRTFRNIVGHAPGVASLGDIHSWSAAQLEPRLDWDMVARVRDRWGGKFVLKGILDPEDARLAVKLGADAIVVSNHGGRQLDGALSTIRMLPSVVRAVKGQTEIWLDGGIRSGQDILKAVALGADATMIGRTYIHGLGAMGEAGVTRSLEILHKEMDTTMALCGRRNVREVNRDILLVPRDFEGEWAEKT</sequence>
<feature type="binding site" evidence="7">
    <location>
        <begin position="331"/>
        <end position="332"/>
    </location>
    <ligand>
        <name>FMN</name>
        <dbReference type="ChEBI" id="CHEBI:58210"/>
    </ligand>
</feature>
<dbReference type="PIRSF" id="PIRSF000138">
    <property type="entry name" value="Al-hdrx_acd_dh"/>
    <property type="match status" value="1"/>
</dbReference>
<feature type="binding site" evidence="7">
    <location>
        <position position="277"/>
    </location>
    <ligand>
        <name>glyoxylate</name>
        <dbReference type="ChEBI" id="CHEBI:36655"/>
    </ligand>
</feature>
<dbReference type="Pfam" id="PF01070">
    <property type="entry name" value="FMN_dh"/>
    <property type="match status" value="1"/>
</dbReference>
<evidence type="ECO:0000256" key="2">
    <source>
        <dbReference type="ARBA" id="ARBA00022630"/>
    </source>
</evidence>
<keyword evidence="4" id="KW-0560">Oxidoreductase</keyword>
<reference evidence="9" key="1">
    <citation type="submission" date="2020-02" db="EMBL/GenBank/DDBJ databases">
        <authorList>
            <person name="Meier V. D."/>
        </authorList>
    </citation>
    <scope>NUCLEOTIDE SEQUENCE</scope>
    <source>
        <strain evidence="9">AVDCRST_MAG15</strain>
    </source>
</reference>
<feature type="binding site" evidence="7">
    <location>
        <position position="157"/>
    </location>
    <ligand>
        <name>FMN</name>
        <dbReference type="ChEBI" id="CHEBI:58210"/>
    </ligand>
</feature>
<accession>A0A6J4Q7B2</accession>
<feature type="binding site" evidence="7">
    <location>
        <position position="25"/>
    </location>
    <ligand>
        <name>glyoxylate</name>
        <dbReference type="ChEBI" id="CHEBI:36655"/>
    </ligand>
</feature>
<dbReference type="EMBL" id="CADCUU010000472">
    <property type="protein sequence ID" value="CAA9434923.1"/>
    <property type="molecule type" value="Genomic_DNA"/>
</dbReference>
<keyword evidence="2 7" id="KW-0285">Flavoprotein</keyword>
<evidence type="ECO:0000259" key="8">
    <source>
        <dbReference type="PROSITE" id="PS51349"/>
    </source>
</evidence>
<dbReference type="PANTHER" id="PTHR10578:SF107">
    <property type="entry name" value="2-HYDROXYACID OXIDASE 1"/>
    <property type="match status" value="1"/>
</dbReference>
<protein>
    <submittedName>
        <fullName evidence="9">L-lactate dehydrogenase</fullName>
    </submittedName>
</protein>
<dbReference type="FunFam" id="3.20.20.70:FF:000029">
    <property type="entry name" value="L-lactate dehydrogenase"/>
    <property type="match status" value="1"/>
</dbReference>
<dbReference type="GO" id="GO:0004459">
    <property type="term" value="F:L-lactate dehydrogenase (NAD+) activity"/>
    <property type="evidence" value="ECO:0007669"/>
    <property type="project" value="TreeGrafter"/>
</dbReference>
<organism evidence="9">
    <name type="scientific">uncultured Rubellimicrobium sp</name>
    <dbReference type="NCBI Taxonomy" id="543078"/>
    <lineage>
        <taxon>Bacteria</taxon>
        <taxon>Pseudomonadati</taxon>
        <taxon>Pseudomonadota</taxon>
        <taxon>Alphaproteobacteria</taxon>
        <taxon>Rhodobacterales</taxon>
        <taxon>Roseobacteraceae</taxon>
        <taxon>Rubellimicrobium</taxon>
        <taxon>environmental samples</taxon>
    </lineage>
</organism>
<dbReference type="PROSITE" id="PS00557">
    <property type="entry name" value="FMN_HYDROXY_ACID_DH_1"/>
    <property type="match status" value="1"/>
</dbReference>
<evidence type="ECO:0000313" key="9">
    <source>
        <dbReference type="EMBL" id="CAA9434923.1"/>
    </source>
</evidence>
<evidence type="ECO:0000256" key="4">
    <source>
        <dbReference type="ARBA" id="ARBA00023002"/>
    </source>
</evidence>
<feature type="binding site" evidence="7">
    <location>
        <begin position="78"/>
        <end position="80"/>
    </location>
    <ligand>
        <name>FMN</name>
        <dbReference type="ChEBI" id="CHEBI:58210"/>
    </ligand>
</feature>
<comment type="similarity">
    <text evidence="5">Belongs to the FMN-dependent alpha-hydroxy acid dehydrogenase family.</text>
</comment>
<evidence type="ECO:0000256" key="6">
    <source>
        <dbReference type="PIRSR" id="PIRSR000138-1"/>
    </source>
</evidence>
<dbReference type="InterPro" id="IPR013785">
    <property type="entry name" value="Aldolase_TIM"/>
</dbReference>
<dbReference type="InterPro" id="IPR037396">
    <property type="entry name" value="FMN_HAD"/>
</dbReference>
<dbReference type="SUPFAM" id="SSF51395">
    <property type="entry name" value="FMN-linked oxidoreductases"/>
    <property type="match status" value="1"/>
</dbReference>
<evidence type="ECO:0000256" key="7">
    <source>
        <dbReference type="PIRSR" id="PIRSR000138-2"/>
    </source>
</evidence>
<dbReference type="AlphaFoldDB" id="A0A6J4Q7B2"/>
<dbReference type="CDD" id="cd02809">
    <property type="entry name" value="alpha_hydroxyacid_oxid_FMN"/>
    <property type="match status" value="1"/>
</dbReference>
<dbReference type="PANTHER" id="PTHR10578">
    <property type="entry name" value="S -2-HYDROXY-ACID OXIDASE-RELATED"/>
    <property type="match status" value="1"/>
</dbReference>
<dbReference type="InterPro" id="IPR012133">
    <property type="entry name" value="Alpha-hydoxy_acid_DH_FMN"/>
</dbReference>
<feature type="active site" description="Proton acceptor" evidence="6">
    <location>
        <position position="277"/>
    </location>
</feature>
<keyword evidence="3 7" id="KW-0288">FMN</keyword>